<dbReference type="SMART" id="SM00054">
    <property type="entry name" value="EFh"/>
    <property type="match status" value="3"/>
</dbReference>
<evidence type="ECO:0000313" key="2">
    <source>
        <dbReference type="Proteomes" id="UP000504631"/>
    </source>
</evidence>
<dbReference type="SUPFAM" id="SSF47473">
    <property type="entry name" value="EF-hand"/>
    <property type="match status" value="1"/>
</dbReference>
<organism evidence="2 3">
    <name type="scientific">Bombus vosnesenskii</name>
    <dbReference type="NCBI Taxonomy" id="207650"/>
    <lineage>
        <taxon>Eukaryota</taxon>
        <taxon>Metazoa</taxon>
        <taxon>Ecdysozoa</taxon>
        <taxon>Arthropoda</taxon>
        <taxon>Hexapoda</taxon>
        <taxon>Insecta</taxon>
        <taxon>Pterygota</taxon>
        <taxon>Neoptera</taxon>
        <taxon>Endopterygota</taxon>
        <taxon>Hymenoptera</taxon>
        <taxon>Apocrita</taxon>
        <taxon>Aculeata</taxon>
        <taxon>Apoidea</taxon>
        <taxon>Anthophila</taxon>
        <taxon>Apidae</taxon>
        <taxon>Bombus</taxon>
        <taxon>Pyrobombus</taxon>
    </lineage>
</organism>
<dbReference type="KEGG" id="bvk:117231971"/>
<dbReference type="InterPro" id="IPR011992">
    <property type="entry name" value="EF-hand-dom_pair"/>
</dbReference>
<proteinExistence type="predicted"/>
<keyword evidence="2" id="KW-1185">Reference proteome</keyword>
<dbReference type="GeneID" id="117231971"/>
<dbReference type="InterPro" id="IPR002048">
    <property type="entry name" value="EF_hand_dom"/>
</dbReference>
<dbReference type="GO" id="GO:0005509">
    <property type="term" value="F:calcium ion binding"/>
    <property type="evidence" value="ECO:0007669"/>
    <property type="project" value="InterPro"/>
</dbReference>
<dbReference type="CDD" id="cd00051">
    <property type="entry name" value="EFh"/>
    <property type="match status" value="1"/>
</dbReference>
<dbReference type="Gene3D" id="1.10.238.10">
    <property type="entry name" value="EF-hand"/>
    <property type="match status" value="1"/>
</dbReference>
<feature type="domain" description="EF-hand" evidence="1">
    <location>
        <begin position="110"/>
        <end position="142"/>
    </location>
</feature>
<sequence>MKPNGIKDRASIAFNYADVDGRGSLSKREYKIAMTVVFGCRPNKTEVKQIFQSTERILYGEFESWVFKKSKKDDSYVNADLLFALLDKDHKGYLILDDFYSASKSVNLKVLPTIWQTMFKELDRYRKGYIDFYEFLRTLPTT</sequence>
<evidence type="ECO:0000313" key="3">
    <source>
        <dbReference type="RefSeq" id="XP_033346903.1"/>
    </source>
</evidence>
<dbReference type="Pfam" id="PF13833">
    <property type="entry name" value="EF-hand_8"/>
    <property type="match status" value="1"/>
</dbReference>
<reference evidence="3" key="1">
    <citation type="submission" date="2025-08" db="UniProtKB">
        <authorList>
            <consortium name="RefSeq"/>
        </authorList>
    </citation>
    <scope>IDENTIFICATION</scope>
    <source>
        <tissue evidence="3">Muscle</tissue>
    </source>
</reference>
<gene>
    <name evidence="3" type="primary">LOC117231971</name>
</gene>
<name>A0A6J3K1E0_9HYME</name>
<evidence type="ECO:0000259" key="1">
    <source>
        <dbReference type="PROSITE" id="PS50222"/>
    </source>
</evidence>
<dbReference type="RefSeq" id="XP_033346903.1">
    <property type="nucleotide sequence ID" value="XM_033491012.1"/>
</dbReference>
<dbReference type="AlphaFoldDB" id="A0A6J3K1E0"/>
<protein>
    <submittedName>
        <fullName evidence="3">EF-hand calcium-binding domain-containing protein 11-like</fullName>
    </submittedName>
</protein>
<dbReference type="PROSITE" id="PS50222">
    <property type="entry name" value="EF_HAND_2"/>
    <property type="match status" value="1"/>
</dbReference>
<accession>A0A6J3K1E0</accession>
<dbReference type="Proteomes" id="UP000504631">
    <property type="component" value="Unplaced"/>
</dbReference>